<proteinExistence type="inferred from homology"/>
<dbReference type="GO" id="GO:0006631">
    <property type="term" value="P:fatty acid metabolic process"/>
    <property type="evidence" value="ECO:0007669"/>
    <property type="project" value="TreeGrafter"/>
</dbReference>
<dbReference type="InterPro" id="IPR025110">
    <property type="entry name" value="AMP-bd_C"/>
</dbReference>
<feature type="domain" description="AMP-dependent synthetase/ligase" evidence="4">
    <location>
        <begin position="8"/>
        <end position="359"/>
    </location>
</feature>
<accession>A0A5K8ANC2</accession>
<name>A0A5K8ANC2_9BACT</name>
<sequence>MNFADMLDKNAHCFPDRPAIIEGDITISFSQLHQDVNKAASAMVKLGLQLDDHVALCAPNAYAWVVIYYAAIKAGAVAVTFSYLLKKGELTKILADCRPKILFTSDDKLSDMGDQRDESHLSIVVCNNGDISFPSLLEKGDRQFPTVNRHRDDTAAILYTGGTTGTPKGAMLSHQNLKSSIFNIAHYERCTMDDRALCFLPLNHVFGQVHIMNSTIYSCGATILQPAFDMDQVLNALTKYKITKFYAVPTIYIRLLGLPDLKETFKSIRYCFSAAASMALEVVQAWKEKTGLDIYESYGMTESAAMVTYNHFYRHKVGSVGTVVNIVEVEIRDDGGNALPQGEKGEICVCGPNITKGYLNHPEETRDAFWGDWYRTGDIGIFDEEGYLFIVDRLKDMIITGGENVYSREVEEVLYTHPKVFECAVVGLPDAEYGERVTAYIIPQPGQHIDSVVLKAYMKERLASYKVPKAFIEVDELPKSSAGKLVKREIRNTYTAPKP</sequence>
<dbReference type="SUPFAM" id="SSF56801">
    <property type="entry name" value="Acetyl-CoA synthetase-like"/>
    <property type="match status" value="1"/>
</dbReference>
<gene>
    <name evidence="6" type="ORF">DSCOOX_65500</name>
</gene>
<evidence type="ECO:0000256" key="3">
    <source>
        <dbReference type="SAM" id="Phobius"/>
    </source>
</evidence>
<evidence type="ECO:0000259" key="4">
    <source>
        <dbReference type="Pfam" id="PF00501"/>
    </source>
</evidence>
<keyword evidence="3" id="KW-0472">Membrane</keyword>
<protein>
    <submittedName>
        <fullName evidence="6">Long-chain fatty acid--CoA ligase</fullName>
    </submittedName>
</protein>
<evidence type="ECO:0000313" key="6">
    <source>
        <dbReference type="EMBL" id="BBO93370.1"/>
    </source>
</evidence>
<keyword evidence="7" id="KW-1185">Reference proteome</keyword>
<comment type="similarity">
    <text evidence="1">Belongs to the ATP-dependent AMP-binding enzyme family.</text>
</comment>
<dbReference type="Gene3D" id="3.30.300.30">
    <property type="match status" value="1"/>
</dbReference>
<organism evidence="6 7">
    <name type="scientific">Desulfosarcina ovata subsp. ovata</name>
    <dbReference type="NCBI Taxonomy" id="2752305"/>
    <lineage>
        <taxon>Bacteria</taxon>
        <taxon>Pseudomonadati</taxon>
        <taxon>Thermodesulfobacteriota</taxon>
        <taxon>Desulfobacteria</taxon>
        <taxon>Desulfobacterales</taxon>
        <taxon>Desulfosarcinaceae</taxon>
        <taxon>Desulfosarcina</taxon>
    </lineage>
</organism>
<dbReference type="InterPro" id="IPR045851">
    <property type="entry name" value="AMP-bd_C_sf"/>
</dbReference>
<dbReference type="FunFam" id="3.30.300.30:FF:000008">
    <property type="entry name" value="2,3-dihydroxybenzoate-AMP ligase"/>
    <property type="match status" value="1"/>
</dbReference>
<dbReference type="Pfam" id="PF00501">
    <property type="entry name" value="AMP-binding"/>
    <property type="match status" value="1"/>
</dbReference>
<feature type="transmembrane region" description="Helical" evidence="3">
    <location>
        <begin position="61"/>
        <end position="85"/>
    </location>
</feature>
<dbReference type="PROSITE" id="PS00455">
    <property type="entry name" value="AMP_BINDING"/>
    <property type="match status" value="1"/>
</dbReference>
<keyword evidence="3" id="KW-1133">Transmembrane helix</keyword>
<dbReference type="InterPro" id="IPR020845">
    <property type="entry name" value="AMP-binding_CS"/>
</dbReference>
<dbReference type="Proteomes" id="UP000422108">
    <property type="component" value="Chromosome"/>
</dbReference>
<dbReference type="PANTHER" id="PTHR43201:SF5">
    <property type="entry name" value="MEDIUM-CHAIN ACYL-COA LIGASE ACSF2, MITOCHONDRIAL"/>
    <property type="match status" value="1"/>
</dbReference>
<evidence type="ECO:0000313" key="7">
    <source>
        <dbReference type="Proteomes" id="UP000422108"/>
    </source>
</evidence>
<dbReference type="EMBL" id="AP021879">
    <property type="protein sequence ID" value="BBO93370.1"/>
    <property type="molecule type" value="Genomic_DNA"/>
</dbReference>
<dbReference type="RefSeq" id="WP_155313968.1">
    <property type="nucleotide sequence ID" value="NZ_AP021879.1"/>
</dbReference>
<dbReference type="Gene3D" id="3.40.50.12780">
    <property type="entry name" value="N-terminal domain of ligase-like"/>
    <property type="match status" value="1"/>
</dbReference>
<dbReference type="InterPro" id="IPR042099">
    <property type="entry name" value="ANL_N_sf"/>
</dbReference>
<dbReference type="AlphaFoldDB" id="A0A5K8ANC2"/>
<evidence type="ECO:0000256" key="2">
    <source>
        <dbReference type="ARBA" id="ARBA00022598"/>
    </source>
</evidence>
<keyword evidence="2 6" id="KW-0436">Ligase</keyword>
<feature type="domain" description="AMP-binding enzyme C-terminal" evidence="5">
    <location>
        <begin position="409"/>
        <end position="484"/>
    </location>
</feature>
<evidence type="ECO:0000259" key="5">
    <source>
        <dbReference type="Pfam" id="PF13193"/>
    </source>
</evidence>
<dbReference type="Pfam" id="PF13193">
    <property type="entry name" value="AMP-binding_C"/>
    <property type="match status" value="1"/>
</dbReference>
<reference evidence="6 7" key="1">
    <citation type="submission" date="2019-11" db="EMBL/GenBank/DDBJ databases">
        <title>Comparative genomics of hydrocarbon-degrading Desulfosarcina strains.</title>
        <authorList>
            <person name="Watanabe M."/>
            <person name="Kojima H."/>
            <person name="Fukui M."/>
        </authorList>
    </citation>
    <scope>NUCLEOTIDE SEQUENCE [LARGE SCALE GENOMIC DNA]</scope>
    <source>
        <strain evidence="7">oXyS1</strain>
    </source>
</reference>
<dbReference type="GO" id="GO:0031956">
    <property type="term" value="F:medium-chain fatty acid-CoA ligase activity"/>
    <property type="evidence" value="ECO:0007669"/>
    <property type="project" value="TreeGrafter"/>
</dbReference>
<dbReference type="InterPro" id="IPR000873">
    <property type="entry name" value="AMP-dep_synth/lig_dom"/>
</dbReference>
<keyword evidence="3" id="KW-0812">Transmembrane</keyword>
<dbReference type="PANTHER" id="PTHR43201">
    <property type="entry name" value="ACYL-COA SYNTHETASE"/>
    <property type="match status" value="1"/>
</dbReference>
<evidence type="ECO:0000256" key="1">
    <source>
        <dbReference type="ARBA" id="ARBA00006432"/>
    </source>
</evidence>